<evidence type="ECO:0000259" key="4">
    <source>
        <dbReference type="PROSITE" id="PS50240"/>
    </source>
</evidence>
<accession>A0ABM4GB63</accession>
<dbReference type="GO" id="GO:0008233">
    <property type="term" value="F:peptidase activity"/>
    <property type="evidence" value="ECO:0007669"/>
    <property type="project" value="UniProtKB-KW"/>
</dbReference>
<sequence length="276" mass="31423">MFWFPLIVCFFLGLKPGMLQFLESNCGRMDSRALQNTNSLAHIHEGPWMAYLHAGGKFHCGGSLINHRYVLTAYHCIQHGETLSVRLGEYNTATYNDCNGNDCIPPYEEFQIDKAIRNKDYTRNNRFHDIALIRLSRWVEYKAHIKPICLITDKSLHSYIESMQDFKATGWGSRTRGSPSRTLKSIPIHRLDRSECRNRYMVECGSGQICVDHEPGVACGGDSGGPMGHMVRLGDQTVYVQVGIVSYGNPECRSPSVFTDVMNHIDWIQMVIRRFP</sequence>
<reference evidence="5" key="1">
    <citation type="submission" date="2025-05" db="UniProtKB">
        <authorList>
            <consortium name="RefSeq"/>
        </authorList>
    </citation>
    <scope>NUCLEOTIDE SEQUENCE [LARGE SCALE GENOMIC DNA]</scope>
    <source>
        <strain evidence="5">14028-0561.14</strain>
    </source>
</reference>
<reference evidence="6" key="2">
    <citation type="submission" date="2025-08" db="UniProtKB">
        <authorList>
            <consortium name="RefSeq"/>
        </authorList>
    </citation>
    <scope>IDENTIFICATION</scope>
    <source>
        <strain evidence="6">14028-0561.14</strain>
        <tissue evidence="6">Whole fly</tissue>
    </source>
</reference>
<feature type="chain" id="PRO_5046886089" evidence="3">
    <location>
        <begin position="20"/>
        <end position="276"/>
    </location>
</feature>
<keyword evidence="6" id="KW-0645">Protease</keyword>
<feature type="signal peptide" evidence="3">
    <location>
        <begin position="1"/>
        <end position="19"/>
    </location>
</feature>
<dbReference type="InterPro" id="IPR001254">
    <property type="entry name" value="Trypsin_dom"/>
</dbReference>
<dbReference type="GO" id="GO:0006508">
    <property type="term" value="P:proteolysis"/>
    <property type="evidence" value="ECO:0007669"/>
    <property type="project" value="UniProtKB-KW"/>
</dbReference>
<dbReference type="Gene3D" id="2.40.10.10">
    <property type="entry name" value="Trypsin-like serine proteases"/>
    <property type="match status" value="2"/>
</dbReference>
<dbReference type="SMART" id="SM00020">
    <property type="entry name" value="Tryp_SPc"/>
    <property type="match status" value="1"/>
</dbReference>
<keyword evidence="1" id="KW-1015">Disulfide bond</keyword>
<dbReference type="RefSeq" id="XP_070139956.1">
    <property type="nucleotide sequence ID" value="XM_070283855.1"/>
</dbReference>
<dbReference type="InterPro" id="IPR043504">
    <property type="entry name" value="Peptidase_S1_PA_chymotrypsin"/>
</dbReference>
<dbReference type="InterPro" id="IPR001314">
    <property type="entry name" value="Peptidase_S1A"/>
</dbReference>
<dbReference type="SUPFAM" id="SSF50494">
    <property type="entry name" value="Trypsin-like serine proteases"/>
    <property type="match status" value="1"/>
</dbReference>
<protein>
    <submittedName>
        <fullName evidence="6">Serine protease easter</fullName>
    </submittedName>
</protein>
<proteinExistence type="inferred from homology"/>
<evidence type="ECO:0000256" key="2">
    <source>
        <dbReference type="ARBA" id="ARBA00024195"/>
    </source>
</evidence>
<feature type="domain" description="Peptidase S1" evidence="4">
    <location>
        <begin position="34"/>
        <end position="273"/>
    </location>
</feature>
<organism evidence="5 6">
    <name type="scientific">Drosophila kikkawai</name>
    <name type="common">Fruit fly</name>
    <dbReference type="NCBI Taxonomy" id="30033"/>
    <lineage>
        <taxon>Eukaryota</taxon>
        <taxon>Metazoa</taxon>
        <taxon>Ecdysozoa</taxon>
        <taxon>Arthropoda</taxon>
        <taxon>Hexapoda</taxon>
        <taxon>Insecta</taxon>
        <taxon>Pterygota</taxon>
        <taxon>Neoptera</taxon>
        <taxon>Endopterygota</taxon>
        <taxon>Diptera</taxon>
        <taxon>Brachycera</taxon>
        <taxon>Muscomorpha</taxon>
        <taxon>Ephydroidea</taxon>
        <taxon>Drosophilidae</taxon>
        <taxon>Drosophila</taxon>
        <taxon>Sophophora</taxon>
    </lineage>
</organism>
<dbReference type="InterPro" id="IPR009003">
    <property type="entry name" value="Peptidase_S1_PA"/>
</dbReference>
<keyword evidence="3" id="KW-0732">Signal</keyword>
<dbReference type="PRINTS" id="PR00722">
    <property type="entry name" value="CHYMOTRYPSIN"/>
</dbReference>
<keyword evidence="5" id="KW-1185">Reference proteome</keyword>
<dbReference type="InterPro" id="IPR051487">
    <property type="entry name" value="Ser/Thr_Proteases_Immune/Dev"/>
</dbReference>
<evidence type="ECO:0000256" key="1">
    <source>
        <dbReference type="ARBA" id="ARBA00023157"/>
    </source>
</evidence>
<keyword evidence="6" id="KW-0378">Hydrolase</keyword>
<gene>
    <name evidence="6" type="primary">LOC108074711</name>
</gene>
<dbReference type="PROSITE" id="PS50240">
    <property type="entry name" value="TRYPSIN_DOM"/>
    <property type="match status" value="1"/>
</dbReference>
<name>A0ABM4GB63_DROKI</name>
<dbReference type="Proteomes" id="UP001652661">
    <property type="component" value="Chromosome 2R"/>
</dbReference>
<comment type="similarity">
    <text evidence="2">Belongs to the peptidase S1 family. CLIP subfamily.</text>
</comment>
<dbReference type="CDD" id="cd00190">
    <property type="entry name" value="Tryp_SPc"/>
    <property type="match status" value="1"/>
</dbReference>
<evidence type="ECO:0000313" key="6">
    <source>
        <dbReference type="RefSeq" id="XP_070139956.1"/>
    </source>
</evidence>
<dbReference type="Pfam" id="PF00089">
    <property type="entry name" value="Trypsin"/>
    <property type="match status" value="1"/>
</dbReference>
<dbReference type="PANTHER" id="PTHR24256">
    <property type="entry name" value="TRYPTASE-RELATED"/>
    <property type="match status" value="1"/>
</dbReference>
<dbReference type="GeneID" id="108074711"/>
<evidence type="ECO:0000313" key="5">
    <source>
        <dbReference type="Proteomes" id="UP001652661"/>
    </source>
</evidence>
<evidence type="ECO:0000256" key="3">
    <source>
        <dbReference type="SAM" id="SignalP"/>
    </source>
</evidence>